<organism evidence="1 2">
    <name type="scientific">Bacteroides xylanisolvens XB1A</name>
    <dbReference type="NCBI Taxonomy" id="657309"/>
    <lineage>
        <taxon>Bacteria</taxon>
        <taxon>Pseudomonadati</taxon>
        <taxon>Bacteroidota</taxon>
        <taxon>Bacteroidia</taxon>
        <taxon>Bacteroidales</taxon>
        <taxon>Bacteroidaceae</taxon>
        <taxon>Bacteroides</taxon>
    </lineage>
</organism>
<sequence>MKSSGNKKARKKLLNLMEELAGDYGKSFSSLQTDYCVFMPDSFGITNYL</sequence>
<evidence type="ECO:0000313" key="2">
    <source>
        <dbReference type="Proteomes" id="UP000008795"/>
    </source>
</evidence>
<dbReference type="HOGENOM" id="CLU_3132708_0_0_10"/>
<reference evidence="1 2" key="1">
    <citation type="submission" date="2010-03" db="EMBL/GenBank/DDBJ databases">
        <title>The genome sequence of Bacteriodes xylanisolvens XB1A.</title>
        <authorList>
            <consortium name="metaHIT consortium -- http://www.metahit.eu/"/>
            <person name="Pajon A."/>
            <person name="Turner K."/>
            <person name="Parkhill J."/>
            <person name="Bernalier A."/>
        </authorList>
    </citation>
    <scope>NUCLEOTIDE SEQUENCE [LARGE SCALE GENOMIC DNA]</scope>
    <source>
        <strain evidence="1 2">XB1A</strain>
    </source>
</reference>
<accession>D6D521</accession>
<dbReference type="EMBL" id="FP929033">
    <property type="protein sequence ID" value="CBK69415.1"/>
    <property type="molecule type" value="Genomic_DNA"/>
</dbReference>
<dbReference type="AlphaFoldDB" id="D6D521"/>
<reference evidence="1 2" key="2">
    <citation type="submission" date="2010-03" db="EMBL/GenBank/DDBJ databases">
        <authorList>
            <person name="Pajon A."/>
        </authorList>
    </citation>
    <scope>NUCLEOTIDE SEQUENCE [LARGE SCALE GENOMIC DNA]</scope>
    <source>
        <strain evidence="1 2">XB1A</strain>
    </source>
</reference>
<dbReference type="Proteomes" id="UP000008795">
    <property type="component" value="Chromosome"/>
</dbReference>
<name>D6D521_9BACE</name>
<proteinExistence type="predicted"/>
<evidence type="ECO:0000313" key="1">
    <source>
        <dbReference type="EMBL" id="CBK69415.1"/>
    </source>
</evidence>
<dbReference type="KEGG" id="bxy:BXY_45470"/>
<protein>
    <submittedName>
        <fullName evidence="1">Uncharacterized protein</fullName>
    </submittedName>
</protein>
<gene>
    <name evidence="1" type="ORF">BXY_45470</name>
</gene>